<evidence type="ECO:0000256" key="2">
    <source>
        <dbReference type="SAM" id="SignalP"/>
    </source>
</evidence>
<evidence type="ECO:0000256" key="1">
    <source>
        <dbReference type="SAM" id="MobiDB-lite"/>
    </source>
</evidence>
<gene>
    <name evidence="3" type="ORF">E4U60_004414</name>
</gene>
<comment type="caution">
    <text evidence="3">The sequence shown here is derived from an EMBL/GenBank/DDBJ whole genome shotgun (WGS) entry which is preliminary data.</text>
</comment>
<keyword evidence="4" id="KW-1185">Reference proteome</keyword>
<dbReference type="AlphaFoldDB" id="A0A9P7M942"/>
<feature type="region of interest" description="Disordered" evidence="1">
    <location>
        <begin position="280"/>
        <end position="316"/>
    </location>
</feature>
<proteinExistence type="predicted"/>
<feature type="chain" id="PRO_5040309726" evidence="2">
    <location>
        <begin position="19"/>
        <end position="338"/>
    </location>
</feature>
<dbReference type="Proteomes" id="UP000706124">
    <property type="component" value="Unassembled WGS sequence"/>
</dbReference>
<dbReference type="EMBL" id="SRPO01000362">
    <property type="protein sequence ID" value="KAG5933551.1"/>
    <property type="molecule type" value="Genomic_DNA"/>
</dbReference>
<feature type="signal peptide" evidence="2">
    <location>
        <begin position="1"/>
        <end position="18"/>
    </location>
</feature>
<reference evidence="3 4" key="1">
    <citation type="journal article" date="2020" name="bioRxiv">
        <title>Whole genome comparisons of ergot fungi reveals the divergence and evolution of species within the genus Claviceps are the result of varying mechanisms driving genome evolution and host range expansion.</title>
        <authorList>
            <person name="Wyka S.A."/>
            <person name="Mondo S.J."/>
            <person name="Liu M."/>
            <person name="Dettman J."/>
            <person name="Nalam V."/>
            <person name="Broders K.D."/>
        </authorList>
    </citation>
    <scope>NUCLEOTIDE SEQUENCE [LARGE SCALE GENOMIC DNA]</scope>
    <source>
        <strain evidence="3 4">CCC 1485</strain>
    </source>
</reference>
<dbReference type="OrthoDB" id="2110578at2759"/>
<evidence type="ECO:0000313" key="4">
    <source>
        <dbReference type="Proteomes" id="UP000706124"/>
    </source>
</evidence>
<organism evidence="3 4">
    <name type="scientific">Claviceps pazoutovae</name>
    <dbReference type="NCBI Taxonomy" id="1649127"/>
    <lineage>
        <taxon>Eukaryota</taxon>
        <taxon>Fungi</taxon>
        <taxon>Dikarya</taxon>
        <taxon>Ascomycota</taxon>
        <taxon>Pezizomycotina</taxon>
        <taxon>Sordariomycetes</taxon>
        <taxon>Hypocreomycetidae</taxon>
        <taxon>Hypocreales</taxon>
        <taxon>Clavicipitaceae</taxon>
        <taxon>Claviceps</taxon>
    </lineage>
</organism>
<protein>
    <submittedName>
        <fullName evidence="3">Uncharacterized protein</fullName>
    </submittedName>
</protein>
<accession>A0A9P7M942</accession>
<evidence type="ECO:0000313" key="3">
    <source>
        <dbReference type="EMBL" id="KAG5933551.1"/>
    </source>
</evidence>
<name>A0A9P7M942_9HYPO</name>
<keyword evidence="2" id="KW-0732">Signal</keyword>
<feature type="compositionally biased region" description="Polar residues" evidence="1">
    <location>
        <begin position="305"/>
        <end position="315"/>
    </location>
</feature>
<sequence>MRFGTLVLAAAAGTAVQAQRPKDEPICDYYVKALLKNNTAENQATLLTLLVNTVVIGNYTMPNVGVTVPGILAPGEIDGTKVNLAPYFNGGLASSNRGGKSGVSINFLDGGGAEPLKNNKPANNNTSKQYFLLTHLYDYFGSLLGCSMQGMAGFEAYNGHASMYEVHKFMGLGKPEMDYFIAQVGLAAASFGVAKDDVTAVADSLNKAFNRACSPPATIIKSQGEHLQAICIDQSSCLKAEKAECGKYEAVVKPQAGNATMGGAMSSGGMGMPSATNGMSSGANGMPAATNGMSSGADGMPAATTDGNPSSSSVPTAGASVDRYSFAAVAAGLVAFFI</sequence>